<evidence type="ECO:0000313" key="1">
    <source>
        <dbReference type="EMBL" id="MTB72788.1"/>
    </source>
</evidence>
<comment type="caution">
    <text evidence="1">The sequence shown here is derived from an EMBL/GenBank/DDBJ whole genome shotgun (WGS) entry which is preliminary data.</text>
</comment>
<proteinExistence type="predicted"/>
<protein>
    <recommendedName>
        <fullName evidence="3">Head-tail adaptor protein</fullName>
    </recommendedName>
</protein>
<evidence type="ECO:0000313" key="2">
    <source>
        <dbReference type="Proteomes" id="UP000431092"/>
    </source>
</evidence>
<keyword evidence="2" id="KW-1185">Reference proteome</keyword>
<dbReference type="Proteomes" id="UP000431092">
    <property type="component" value="Unassembled WGS sequence"/>
</dbReference>
<sequence length="109" mass="12213">MKLSDQIEIVTARTWEDGFGEVQYDWAHPTLVWTLPAQVTYLSTALNDGGGDFMLSQELRVIVPVVGFDAAKHRVRWRGTLYQANGQPLIRMRGGTPHHLTIPIKLVTG</sequence>
<accession>A0A6I3IEX2</accession>
<reference evidence="1 2" key="1">
    <citation type="submission" date="2019-11" db="EMBL/GenBank/DDBJ databases">
        <title>Whole genome sequencing identifies a novel species of the genus Arsenicicoccus isolated from human blood.</title>
        <authorList>
            <person name="Jeong J.H."/>
            <person name="Kweon O.J."/>
            <person name="Kim H.R."/>
            <person name="Kim T.-H."/>
            <person name="Ha S.-M."/>
            <person name="Lee M.-K."/>
        </authorList>
    </citation>
    <scope>NUCLEOTIDE SEQUENCE [LARGE SCALE GENOMIC DNA]</scope>
    <source>
        <strain evidence="1 2">MKL-02</strain>
    </source>
</reference>
<gene>
    <name evidence="1" type="ORF">GGG17_12610</name>
</gene>
<dbReference type="AlphaFoldDB" id="A0A6I3IEX2"/>
<evidence type="ECO:0008006" key="3">
    <source>
        <dbReference type="Google" id="ProtNLM"/>
    </source>
</evidence>
<dbReference type="RefSeq" id="WP_154594059.1">
    <property type="nucleotide sequence ID" value="NZ_WLVL01000040.1"/>
</dbReference>
<name>A0A6I3IEX2_9MICO</name>
<organism evidence="1 2">
    <name type="scientific">Arsenicicoccus cauae</name>
    <dbReference type="NCBI Taxonomy" id="2663847"/>
    <lineage>
        <taxon>Bacteria</taxon>
        <taxon>Bacillati</taxon>
        <taxon>Actinomycetota</taxon>
        <taxon>Actinomycetes</taxon>
        <taxon>Micrococcales</taxon>
        <taxon>Intrasporangiaceae</taxon>
        <taxon>Arsenicicoccus</taxon>
    </lineage>
</organism>
<dbReference type="EMBL" id="WLVL01000040">
    <property type="protein sequence ID" value="MTB72788.1"/>
    <property type="molecule type" value="Genomic_DNA"/>
</dbReference>